<gene>
    <name evidence="8" type="ORF">A4W93_13600</name>
</gene>
<reference evidence="8 9" key="1">
    <citation type="submission" date="2016-04" db="EMBL/GenBank/DDBJ databases">
        <title>Complete genome sequence of natural rubber-degrading, novel Gram-negative bacterium, Rhizobacter gummiphilus strain NS21.</title>
        <authorList>
            <person name="Tabata M."/>
            <person name="Kasai D."/>
            <person name="Fukuda M."/>
        </authorList>
    </citation>
    <scope>NUCLEOTIDE SEQUENCE [LARGE SCALE GENOMIC DNA]</scope>
    <source>
        <strain evidence="8 9">NS21</strain>
    </source>
</reference>
<dbReference type="InterPro" id="IPR017911">
    <property type="entry name" value="MacB-like_ATP-bd"/>
</dbReference>
<dbReference type="Pfam" id="PF00005">
    <property type="entry name" value="ABC_tran"/>
    <property type="match status" value="1"/>
</dbReference>
<accession>A0A1W6L957</accession>
<sequence>MSDPIIAVEHVTKQVQDTSGLLTILHDIDFQLEAHESAAIVGASGSGKSTLLSIIAGLDTPSSGTVRLAGTDLFAIGEDERAAVRAARVGFVFQSFQLLGNLNALENVMLPLELQGRADARALATEMLKRVGLGERLTHYPKVLSGGEQQRVALARAFVVRPAVLLADEPTGSLDFATGERVMELMFELNREAGTTLVLVTHDRSIAARCDRQLRIEAGRLDLPVPVL</sequence>
<dbReference type="EMBL" id="CP015118">
    <property type="protein sequence ID" value="ARN20849.1"/>
    <property type="molecule type" value="Genomic_DNA"/>
</dbReference>
<dbReference type="InterPro" id="IPR003439">
    <property type="entry name" value="ABC_transporter-like_ATP-bd"/>
</dbReference>
<dbReference type="Proteomes" id="UP000193427">
    <property type="component" value="Chromosome"/>
</dbReference>
<evidence type="ECO:0000313" key="9">
    <source>
        <dbReference type="Proteomes" id="UP000193427"/>
    </source>
</evidence>
<dbReference type="AlphaFoldDB" id="A0A1W6L957"/>
<evidence type="ECO:0000256" key="2">
    <source>
        <dbReference type="ARBA" id="ARBA00022475"/>
    </source>
</evidence>
<evidence type="ECO:0000256" key="7">
    <source>
        <dbReference type="ARBA" id="ARBA00038388"/>
    </source>
</evidence>
<dbReference type="GO" id="GO:0098796">
    <property type="term" value="C:membrane protein complex"/>
    <property type="evidence" value="ECO:0007669"/>
    <property type="project" value="UniProtKB-ARBA"/>
</dbReference>
<keyword evidence="5" id="KW-0472">Membrane</keyword>
<keyword evidence="1" id="KW-0813">Transport</keyword>
<protein>
    <submittedName>
        <fullName evidence="8">ABC transporter</fullName>
    </submittedName>
</protein>
<evidence type="ECO:0000256" key="6">
    <source>
        <dbReference type="ARBA" id="ARBA00023251"/>
    </source>
</evidence>
<keyword evidence="4" id="KW-0067">ATP-binding</keyword>
<dbReference type="KEGG" id="rgu:A4W93_13600"/>
<evidence type="ECO:0000256" key="4">
    <source>
        <dbReference type="ARBA" id="ARBA00022840"/>
    </source>
</evidence>
<dbReference type="GO" id="GO:0022857">
    <property type="term" value="F:transmembrane transporter activity"/>
    <property type="evidence" value="ECO:0007669"/>
    <property type="project" value="UniProtKB-ARBA"/>
</dbReference>
<keyword evidence="6" id="KW-0046">Antibiotic resistance</keyword>
<evidence type="ECO:0000313" key="8">
    <source>
        <dbReference type="EMBL" id="ARN20849.1"/>
    </source>
</evidence>
<keyword evidence="5" id="KW-0812">Transmembrane</keyword>
<dbReference type="InterPro" id="IPR003593">
    <property type="entry name" value="AAA+_ATPase"/>
</dbReference>
<organism evidence="8 9">
    <name type="scientific">Piscinibacter gummiphilus</name>
    <dbReference type="NCBI Taxonomy" id="946333"/>
    <lineage>
        <taxon>Bacteria</taxon>
        <taxon>Pseudomonadati</taxon>
        <taxon>Pseudomonadota</taxon>
        <taxon>Betaproteobacteria</taxon>
        <taxon>Burkholderiales</taxon>
        <taxon>Sphaerotilaceae</taxon>
        <taxon>Piscinibacter</taxon>
    </lineage>
</organism>
<evidence type="ECO:0000256" key="3">
    <source>
        <dbReference type="ARBA" id="ARBA00022741"/>
    </source>
</evidence>
<dbReference type="PANTHER" id="PTHR42798:SF2">
    <property type="entry name" value="ABC TRANSPORTER ATP-BINDING PROTEIN MG467-RELATED"/>
    <property type="match status" value="1"/>
</dbReference>
<dbReference type="STRING" id="946333.A4W93_13600"/>
<dbReference type="SUPFAM" id="SSF52540">
    <property type="entry name" value="P-loop containing nucleoside triphosphate hydrolases"/>
    <property type="match status" value="1"/>
</dbReference>
<dbReference type="GO" id="GO:0005524">
    <property type="term" value="F:ATP binding"/>
    <property type="evidence" value="ECO:0007669"/>
    <property type="project" value="UniProtKB-KW"/>
</dbReference>
<evidence type="ECO:0000256" key="5">
    <source>
        <dbReference type="ARBA" id="ARBA00022989"/>
    </source>
</evidence>
<name>A0A1W6L957_9BURK</name>
<dbReference type="GO" id="GO:0046677">
    <property type="term" value="P:response to antibiotic"/>
    <property type="evidence" value="ECO:0007669"/>
    <property type="project" value="UniProtKB-KW"/>
</dbReference>
<dbReference type="PROSITE" id="PS50893">
    <property type="entry name" value="ABC_TRANSPORTER_2"/>
    <property type="match status" value="1"/>
</dbReference>
<comment type="similarity">
    <text evidence="7">Belongs to the ABC transporter superfamily. Macrolide exporter (TC 3.A.1.122) family.</text>
</comment>
<keyword evidence="5" id="KW-1133">Transmembrane helix</keyword>
<evidence type="ECO:0000256" key="1">
    <source>
        <dbReference type="ARBA" id="ARBA00022448"/>
    </source>
</evidence>
<dbReference type="Gene3D" id="3.40.50.300">
    <property type="entry name" value="P-loop containing nucleotide triphosphate hydrolases"/>
    <property type="match status" value="1"/>
</dbReference>
<dbReference type="RefSeq" id="WP_085751130.1">
    <property type="nucleotide sequence ID" value="NZ_BSPR01000007.1"/>
</dbReference>
<proteinExistence type="inferred from homology"/>
<dbReference type="FunFam" id="3.40.50.300:FF:000032">
    <property type="entry name" value="Export ABC transporter ATP-binding protein"/>
    <property type="match status" value="1"/>
</dbReference>
<dbReference type="OrthoDB" id="4814201at2"/>
<dbReference type="PROSITE" id="PS00211">
    <property type="entry name" value="ABC_TRANSPORTER_1"/>
    <property type="match status" value="1"/>
</dbReference>
<keyword evidence="2" id="KW-1003">Cell membrane</keyword>
<dbReference type="SMART" id="SM00382">
    <property type="entry name" value="AAA"/>
    <property type="match status" value="1"/>
</dbReference>
<dbReference type="GO" id="GO:0016887">
    <property type="term" value="F:ATP hydrolysis activity"/>
    <property type="evidence" value="ECO:0007669"/>
    <property type="project" value="InterPro"/>
</dbReference>
<dbReference type="CDD" id="cd03255">
    <property type="entry name" value="ABC_MJ0796_LolCDE_FtsE"/>
    <property type="match status" value="1"/>
</dbReference>
<keyword evidence="9" id="KW-1185">Reference proteome</keyword>
<keyword evidence="3" id="KW-0547">Nucleotide-binding</keyword>
<dbReference type="InterPro" id="IPR017871">
    <property type="entry name" value="ABC_transporter-like_CS"/>
</dbReference>
<dbReference type="InterPro" id="IPR027417">
    <property type="entry name" value="P-loop_NTPase"/>
</dbReference>
<dbReference type="PANTHER" id="PTHR42798">
    <property type="entry name" value="LIPOPROTEIN-RELEASING SYSTEM ATP-BINDING PROTEIN LOLD"/>
    <property type="match status" value="1"/>
</dbReference>